<dbReference type="EMBL" id="JAIHOM010000004">
    <property type="protein sequence ID" value="MCW6034933.1"/>
    <property type="molecule type" value="Genomic_DNA"/>
</dbReference>
<dbReference type="PROSITE" id="PS51257">
    <property type="entry name" value="PROKAR_LIPOPROTEIN"/>
    <property type="match status" value="1"/>
</dbReference>
<sequence length="304" mass="34042">MFRLRSWLLPFILAVITFWIAIACNNLPSSREMVIRVGSKNVAEQWILGEMYALALEDHGFTVERHLNLPGTTAAHNSLTRGEVDLYPEYTGTALLSVLKLPGNSDRQVVYETVKESYQEQFNLIWLAPSPMSNTQALVMTPQKSQDYGITTLSDLVAQADRLVMVGPPEFQEKEDGLPGIEEVYGPFTLKDYLAVSPEFRYSTLMSGDAHVAVGSSTDGEISAFKLVMLQDDKNFFPPYQVAPVVRANVLKKHPELEDILDNITTQITDSIMQDLNYEVTGKQQDPAMVAHDFLQKIQVLGRN</sequence>
<dbReference type="Proteomes" id="UP001526426">
    <property type="component" value="Unassembled WGS sequence"/>
</dbReference>
<evidence type="ECO:0000259" key="1">
    <source>
        <dbReference type="Pfam" id="PF04069"/>
    </source>
</evidence>
<dbReference type="RefSeq" id="WP_265262590.1">
    <property type="nucleotide sequence ID" value="NZ_JAIHOM010000004.1"/>
</dbReference>
<reference evidence="2 3" key="1">
    <citation type="submission" date="2021-08" db="EMBL/GenBank/DDBJ databases">
        <title>Draft genome sequence of Spirulina subsalsa with high tolerance to salinity and hype-accumulation of phycocyanin.</title>
        <authorList>
            <person name="Pei H."/>
            <person name="Jiang L."/>
        </authorList>
    </citation>
    <scope>NUCLEOTIDE SEQUENCE [LARGE SCALE GENOMIC DNA]</scope>
    <source>
        <strain evidence="2 3">FACHB-351</strain>
    </source>
</reference>
<accession>A0ABT3L0A3</accession>
<dbReference type="Gene3D" id="3.40.190.10">
    <property type="entry name" value="Periplasmic binding protein-like II"/>
    <property type="match status" value="1"/>
</dbReference>
<organism evidence="2 3">
    <name type="scientific">Spirulina subsalsa FACHB-351</name>
    <dbReference type="NCBI Taxonomy" id="234711"/>
    <lineage>
        <taxon>Bacteria</taxon>
        <taxon>Bacillati</taxon>
        <taxon>Cyanobacteriota</taxon>
        <taxon>Cyanophyceae</taxon>
        <taxon>Spirulinales</taxon>
        <taxon>Spirulinaceae</taxon>
        <taxon>Spirulina</taxon>
    </lineage>
</organism>
<evidence type="ECO:0000313" key="2">
    <source>
        <dbReference type="EMBL" id="MCW6034933.1"/>
    </source>
</evidence>
<evidence type="ECO:0000313" key="3">
    <source>
        <dbReference type="Proteomes" id="UP001526426"/>
    </source>
</evidence>
<comment type="caution">
    <text evidence="2">The sequence shown here is derived from an EMBL/GenBank/DDBJ whole genome shotgun (WGS) entry which is preliminary data.</text>
</comment>
<dbReference type="Gene3D" id="3.40.190.120">
    <property type="entry name" value="Osmoprotection protein (prox), domain 2"/>
    <property type="match status" value="1"/>
</dbReference>
<feature type="domain" description="ABC-type glycine betaine transport system substrate-binding" evidence="1">
    <location>
        <begin position="35"/>
        <end position="297"/>
    </location>
</feature>
<dbReference type="Pfam" id="PF04069">
    <property type="entry name" value="OpuAC"/>
    <property type="match status" value="1"/>
</dbReference>
<keyword evidence="3" id="KW-1185">Reference proteome</keyword>
<name>A0ABT3L0A3_9CYAN</name>
<gene>
    <name evidence="2" type="ORF">K4A83_01415</name>
</gene>
<dbReference type="SUPFAM" id="SSF53850">
    <property type="entry name" value="Periplasmic binding protein-like II"/>
    <property type="match status" value="1"/>
</dbReference>
<protein>
    <submittedName>
        <fullName evidence="2">Quaternary ammonium transporter</fullName>
    </submittedName>
</protein>
<proteinExistence type="predicted"/>
<dbReference type="InterPro" id="IPR007210">
    <property type="entry name" value="ABC_Gly_betaine_transp_sub-bd"/>
</dbReference>